<dbReference type="PANTHER" id="PTHR36832">
    <property type="entry name" value="SLR1174 PROTEIN-RELATED"/>
    <property type="match status" value="1"/>
</dbReference>
<protein>
    <submittedName>
        <fullName evidence="2">ABC transporter permease</fullName>
    </submittedName>
</protein>
<dbReference type="RefSeq" id="WP_212698272.1">
    <property type="nucleotide sequence ID" value="NZ_CP058649.1"/>
</dbReference>
<gene>
    <name evidence="2" type="ORF">HZI73_10970</name>
</gene>
<feature type="transmembrane region" description="Helical" evidence="1">
    <location>
        <begin position="233"/>
        <end position="255"/>
    </location>
</feature>
<keyword evidence="1" id="KW-0812">Transmembrane</keyword>
<sequence>MRTYISVFRIRLMLGMQYRVAAFAGVAVQFFWGFITIMVFEAFYASSGAIQPMTLSQLVTYVWLQQSFLYIIMMWYRDHSLFDLITQGNIAYELCRPLNLYFLWYAKLIAGRLSGVLLRCVPILVVSFFLPEPYRLMLPPDVPTLLLFILSLLLGLTVVVAISMLMYISVFVTLSPIGSSLIFSVVGEFLAGMIIPIPLMPIWAQKIAYLFPFHLTCDMPMRIYSGHIPFNEALTGIGIQIVWVLGLVICGSLLMKTVLKRVTVQGG</sequence>
<evidence type="ECO:0000313" key="2">
    <source>
        <dbReference type="EMBL" id="QUI22777.1"/>
    </source>
</evidence>
<organism evidence="2 3">
    <name type="scientific">Vallitalea pronyensis</name>
    <dbReference type="NCBI Taxonomy" id="1348613"/>
    <lineage>
        <taxon>Bacteria</taxon>
        <taxon>Bacillati</taxon>
        <taxon>Bacillota</taxon>
        <taxon>Clostridia</taxon>
        <taxon>Lachnospirales</taxon>
        <taxon>Vallitaleaceae</taxon>
        <taxon>Vallitalea</taxon>
    </lineage>
</organism>
<evidence type="ECO:0000256" key="1">
    <source>
        <dbReference type="SAM" id="Phobius"/>
    </source>
</evidence>
<keyword evidence="1" id="KW-0472">Membrane</keyword>
<name>A0A8J8MJX5_9FIRM</name>
<dbReference type="AlphaFoldDB" id="A0A8J8MJX5"/>
<proteinExistence type="predicted"/>
<feature type="transmembrane region" description="Helical" evidence="1">
    <location>
        <begin position="20"/>
        <end position="46"/>
    </location>
</feature>
<dbReference type="EMBL" id="CP058649">
    <property type="protein sequence ID" value="QUI22777.1"/>
    <property type="molecule type" value="Genomic_DNA"/>
</dbReference>
<feature type="transmembrane region" description="Helical" evidence="1">
    <location>
        <begin position="58"/>
        <end position="76"/>
    </location>
</feature>
<feature type="transmembrane region" description="Helical" evidence="1">
    <location>
        <begin position="109"/>
        <end position="130"/>
    </location>
</feature>
<dbReference type="KEGG" id="vpy:HZI73_10970"/>
<dbReference type="PANTHER" id="PTHR36832:SF2">
    <property type="entry name" value="INTEGRAL MEMBRANE PROTEIN"/>
    <property type="match status" value="1"/>
</dbReference>
<dbReference type="Proteomes" id="UP000683246">
    <property type="component" value="Chromosome"/>
</dbReference>
<evidence type="ECO:0000313" key="3">
    <source>
        <dbReference type="Proteomes" id="UP000683246"/>
    </source>
</evidence>
<feature type="transmembrane region" description="Helical" evidence="1">
    <location>
        <begin position="142"/>
        <end position="168"/>
    </location>
</feature>
<feature type="transmembrane region" description="Helical" evidence="1">
    <location>
        <begin position="180"/>
        <end position="204"/>
    </location>
</feature>
<keyword evidence="1" id="KW-1133">Transmembrane helix</keyword>
<reference evidence="2" key="1">
    <citation type="submission" date="2020-07" db="EMBL/GenBank/DDBJ databases">
        <title>Vallitalea pronyensis genome.</title>
        <authorList>
            <person name="Postec A."/>
        </authorList>
    </citation>
    <scope>NUCLEOTIDE SEQUENCE</scope>
    <source>
        <strain evidence="2">FatNI3</strain>
    </source>
</reference>
<accession>A0A8J8MJX5</accession>
<keyword evidence="3" id="KW-1185">Reference proteome</keyword>